<dbReference type="Proteomes" id="UP000032141">
    <property type="component" value="Chromosome C1"/>
</dbReference>
<dbReference type="GO" id="GO:0006417">
    <property type="term" value="P:regulation of translation"/>
    <property type="evidence" value="ECO:0007669"/>
    <property type="project" value="TreeGrafter"/>
</dbReference>
<organism evidence="6 7">
    <name type="scientific">Brassica oleracea var. oleracea</name>
    <dbReference type="NCBI Taxonomy" id="109376"/>
    <lineage>
        <taxon>Eukaryota</taxon>
        <taxon>Viridiplantae</taxon>
        <taxon>Streptophyta</taxon>
        <taxon>Embryophyta</taxon>
        <taxon>Tracheophyta</taxon>
        <taxon>Spermatophyta</taxon>
        <taxon>Magnoliopsida</taxon>
        <taxon>eudicotyledons</taxon>
        <taxon>Gunneridae</taxon>
        <taxon>Pentapetalae</taxon>
        <taxon>rosids</taxon>
        <taxon>malvids</taxon>
        <taxon>Brassicales</taxon>
        <taxon>Brassicaceae</taxon>
        <taxon>Brassiceae</taxon>
        <taxon>Brassica</taxon>
    </lineage>
</organism>
<dbReference type="Gramene" id="Bo1g005010.1">
    <property type="protein sequence ID" value="Bo1g005010.1"/>
    <property type="gene ID" value="Bo1g005010"/>
</dbReference>
<sequence>MTKRPLSKHEFEQTIGAQRPPVVAPRGRSRLREQPGGVAARRRSGPVAPGQFSASTGMKWRATSPHRSGPEPTRGRGNKIFIGRLPQEATVDDLRDYFGRFGRIQDAYIPKDPKRSGHRGFGFVTFAENGVADRVSRRSHEICGQEVAIDSATTLDEAGPSAGGSSILSSSSRPEYFGRMYGGMSLDDLGYGMPSARQSRSDWRYQTILIMHLTDIIIEPLALSAV</sequence>
<feature type="region of interest" description="Disordered" evidence="4">
    <location>
        <begin position="1"/>
        <end position="78"/>
    </location>
</feature>
<dbReference type="GO" id="GO:0003729">
    <property type="term" value="F:mRNA binding"/>
    <property type="evidence" value="ECO:0007669"/>
    <property type="project" value="TreeGrafter"/>
</dbReference>
<evidence type="ECO:0000256" key="2">
    <source>
        <dbReference type="ARBA" id="ARBA00022884"/>
    </source>
</evidence>
<dbReference type="AlphaFoldDB" id="A0A0D3A1C5"/>
<dbReference type="SUPFAM" id="SSF54928">
    <property type="entry name" value="RNA-binding domain, RBD"/>
    <property type="match status" value="1"/>
</dbReference>
<evidence type="ECO:0000259" key="5">
    <source>
        <dbReference type="PROSITE" id="PS50102"/>
    </source>
</evidence>
<dbReference type="InterPro" id="IPR000504">
    <property type="entry name" value="RRM_dom"/>
</dbReference>
<accession>A0A0D3A1C5</accession>
<proteinExistence type="predicted"/>
<dbReference type="SMART" id="SM00360">
    <property type="entry name" value="RRM"/>
    <property type="match status" value="1"/>
</dbReference>
<dbReference type="FunFam" id="3.30.70.330:FF:000316">
    <property type="entry name" value="RNA-binding family protein isoform 1"/>
    <property type="match status" value="1"/>
</dbReference>
<name>A0A0D3A1C5_BRAOL</name>
<reference evidence="6 7" key="1">
    <citation type="journal article" date="2014" name="Genome Biol.">
        <title>Transcriptome and methylome profiling reveals relics of genome dominance in the mesopolyploid Brassica oleracea.</title>
        <authorList>
            <person name="Parkin I.A."/>
            <person name="Koh C."/>
            <person name="Tang H."/>
            <person name="Robinson S.J."/>
            <person name="Kagale S."/>
            <person name="Clarke W.E."/>
            <person name="Town C.D."/>
            <person name="Nixon J."/>
            <person name="Krishnakumar V."/>
            <person name="Bidwell S.L."/>
            <person name="Denoeud F."/>
            <person name="Belcram H."/>
            <person name="Links M.G."/>
            <person name="Just J."/>
            <person name="Clarke C."/>
            <person name="Bender T."/>
            <person name="Huebert T."/>
            <person name="Mason A.S."/>
            <person name="Pires J.C."/>
            <person name="Barker G."/>
            <person name="Moore J."/>
            <person name="Walley P.G."/>
            <person name="Manoli S."/>
            <person name="Batley J."/>
            <person name="Edwards D."/>
            <person name="Nelson M.N."/>
            <person name="Wang X."/>
            <person name="Paterson A.H."/>
            <person name="King G."/>
            <person name="Bancroft I."/>
            <person name="Chalhoub B."/>
            <person name="Sharpe A.G."/>
        </authorList>
    </citation>
    <scope>NUCLEOTIDE SEQUENCE</scope>
    <source>
        <strain evidence="6 7">cv. TO1000</strain>
    </source>
</reference>
<dbReference type="Gene3D" id="3.30.70.330">
    <property type="match status" value="1"/>
</dbReference>
<dbReference type="PROSITE" id="PS50102">
    <property type="entry name" value="RRM"/>
    <property type="match status" value="1"/>
</dbReference>
<dbReference type="PANTHER" id="PTHR48032">
    <property type="entry name" value="RNA-BINDING PROTEIN MUSASHI HOMOLOG RBP6"/>
    <property type="match status" value="1"/>
</dbReference>
<dbReference type="EnsemblPlants" id="Bo1g005010.1">
    <property type="protein sequence ID" value="Bo1g005010.1"/>
    <property type="gene ID" value="Bo1g005010"/>
</dbReference>
<protein>
    <recommendedName>
        <fullName evidence="5">RRM domain-containing protein</fullName>
    </recommendedName>
</protein>
<evidence type="ECO:0000256" key="1">
    <source>
        <dbReference type="ARBA" id="ARBA00022737"/>
    </source>
</evidence>
<keyword evidence="2 3" id="KW-0694">RNA-binding</keyword>
<dbReference type="PANTHER" id="PTHR48032:SF12">
    <property type="entry name" value="RRM DOMAIN-CONTAINING PROTEIN"/>
    <property type="match status" value="1"/>
</dbReference>
<dbReference type="HOGENOM" id="CLU_1226309_0_0_1"/>
<keyword evidence="1" id="KW-0677">Repeat</keyword>
<dbReference type="eggNOG" id="KOG0118">
    <property type="taxonomic scope" value="Eukaryota"/>
</dbReference>
<evidence type="ECO:0000256" key="4">
    <source>
        <dbReference type="SAM" id="MobiDB-lite"/>
    </source>
</evidence>
<keyword evidence="7" id="KW-1185">Reference proteome</keyword>
<dbReference type="Pfam" id="PF00076">
    <property type="entry name" value="RRM_1"/>
    <property type="match status" value="1"/>
</dbReference>
<evidence type="ECO:0000256" key="3">
    <source>
        <dbReference type="PROSITE-ProRule" id="PRU00176"/>
    </source>
</evidence>
<dbReference type="STRING" id="109376.A0A0D3A1C5"/>
<evidence type="ECO:0000313" key="7">
    <source>
        <dbReference type="Proteomes" id="UP000032141"/>
    </source>
</evidence>
<dbReference type="InterPro" id="IPR012677">
    <property type="entry name" value="Nucleotide-bd_a/b_plait_sf"/>
</dbReference>
<evidence type="ECO:0000313" key="6">
    <source>
        <dbReference type="EnsemblPlants" id="Bo1g005010.1"/>
    </source>
</evidence>
<feature type="domain" description="RRM" evidence="5">
    <location>
        <begin position="78"/>
        <end position="154"/>
    </location>
</feature>
<dbReference type="InterPro" id="IPR035979">
    <property type="entry name" value="RBD_domain_sf"/>
</dbReference>
<reference evidence="6" key="2">
    <citation type="submission" date="2015-03" db="UniProtKB">
        <authorList>
            <consortium name="EnsemblPlants"/>
        </authorList>
    </citation>
    <scope>IDENTIFICATION</scope>
</reference>